<evidence type="ECO:0000256" key="5">
    <source>
        <dbReference type="PROSITE-ProRule" id="PRU00703"/>
    </source>
</evidence>
<dbReference type="AlphaFoldDB" id="A0A5S6Q7G4"/>
<sequence length="479" mass="52964">MYFAFLFQRMIAQQFKAKGREAISLDSSEELSFSVSAGGGGGANGCARSHSPGLHLGNLLNRFRQRTLSESTGEPTPLDSAVSDVSSAFSTKMTIVSEEGVVSEDSGCSNPRKLFPDEDDMDVSPQSRIRSRSEASQFLVLRKMSRPNAAEIVGRLDADEKPVYKILTMFTCYDLMGKQNSVLVIDTHLTMRQALGALLSNGALSALMWDDERRATVSVMTITDLLGVMLANNDDLVNWLDCQLKEWIFEVPKGSASPKTTELTCVNGTAKVLMAVEILCRLRLHRIPVIDPETKNVLFMLTLRNILCFLHKYLSSLPLPPEMYRPIDQWNIGTWTGIHHVCMNTAVNEALDRLLKNNISSMPIVTMEKEKGDDGEDEVKEYAVVVDILTKVDIVNFIAKHGWKNLAELTVEQIVSDRPNTVEQLVTCHRSTPLLLAVDHMVRHGAHRLIIVGSKSHLVGVISIADLLCSLVPSLSGDK</sequence>
<dbReference type="GO" id="GO:0019901">
    <property type="term" value="F:protein kinase binding"/>
    <property type="evidence" value="ECO:0007669"/>
    <property type="project" value="TreeGrafter"/>
</dbReference>
<dbReference type="PROSITE" id="PS51371">
    <property type="entry name" value="CBS"/>
    <property type="match status" value="1"/>
</dbReference>
<evidence type="ECO:0000313" key="8">
    <source>
        <dbReference type="Proteomes" id="UP000046395"/>
    </source>
</evidence>
<evidence type="ECO:0000256" key="2">
    <source>
        <dbReference type="ARBA" id="ARBA00022737"/>
    </source>
</evidence>
<evidence type="ECO:0000259" key="7">
    <source>
        <dbReference type="PROSITE" id="PS51371"/>
    </source>
</evidence>
<dbReference type="GO" id="GO:0005634">
    <property type="term" value="C:nucleus"/>
    <property type="evidence" value="ECO:0007669"/>
    <property type="project" value="TreeGrafter"/>
</dbReference>
<dbReference type="GO" id="GO:0005737">
    <property type="term" value="C:cytoplasm"/>
    <property type="evidence" value="ECO:0007669"/>
    <property type="project" value="TreeGrafter"/>
</dbReference>
<evidence type="ECO:0000256" key="3">
    <source>
        <dbReference type="ARBA" id="ARBA00023122"/>
    </source>
</evidence>
<dbReference type="WBParaSite" id="TMUE_1000003118.1">
    <property type="protein sequence ID" value="TMUE_1000003118.1"/>
    <property type="gene ID" value="WBGene00291353"/>
</dbReference>
<feature type="domain" description="CBS" evidence="7">
    <location>
        <begin position="419"/>
        <end position="479"/>
    </location>
</feature>
<evidence type="ECO:0000313" key="9">
    <source>
        <dbReference type="WBParaSite" id="TMUE_1000003118.1"/>
    </source>
</evidence>
<dbReference type="GO" id="GO:0016208">
    <property type="term" value="F:AMP binding"/>
    <property type="evidence" value="ECO:0007669"/>
    <property type="project" value="TreeGrafter"/>
</dbReference>
<dbReference type="InterPro" id="IPR000644">
    <property type="entry name" value="CBS_dom"/>
</dbReference>
<keyword evidence="3 5" id="KW-0129">CBS domain</keyword>
<comment type="similarity">
    <text evidence="1">Belongs to the 5'-AMP-activated protein kinase gamma subunit family.</text>
</comment>
<dbReference type="InterPro" id="IPR046342">
    <property type="entry name" value="CBS_dom_sf"/>
</dbReference>
<organism evidence="8 9">
    <name type="scientific">Trichuris muris</name>
    <name type="common">Mouse whipworm</name>
    <dbReference type="NCBI Taxonomy" id="70415"/>
    <lineage>
        <taxon>Eukaryota</taxon>
        <taxon>Metazoa</taxon>
        <taxon>Ecdysozoa</taxon>
        <taxon>Nematoda</taxon>
        <taxon>Enoplea</taxon>
        <taxon>Dorylaimia</taxon>
        <taxon>Trichinellida</taxon>
        <taxon>Trichuridae</taxon>
        <taxon>Trichuris</taxon>
    </lineage>
</organism>
<dbReference type="PANTHER" id="PTHR13780:SF32">
    <property type="entry name" value="CBS DOMAIN-CONTAINING PROTEIN"/>
    <property type="match status" value="1"/>
</dbReference>
<evidence type="ECO:0000256" key="1">
    <source>
        <dbReference type="ARBA" id="ARBA00006750"/>
    </source>
</evidence>
<name>A0A5S6Q7G4_TRIMR</name>
<dbReference type="Gene3D" id="3.10.580.10">
    <property type="entry name" value="CBS-domain"/>
    <property type="match status" value="2"/>
</dbReference>
<proteinExistence type="inferred from homology"/>
<keyword evidence="8" id="KW-1185">Reference proteome</keyword>
<dbReference type="InterPro" id="IPR050511">
    <property type="entry name" value="AMPK_gamma/SDS23_families"/>
</dbReference>
<dbReference type="GO" id="GO:0031588">
    <property type="term" value="C:nucleotide-activated protein kinase complex"/>
    <property type="evidence" value="ECO:0007669"/>
    <property type="project" value="TreeGrafter"/>
</dbReference>
<dbReference type="Pfam" id="PF00571">
    <property type="entry name" value="CBS"/>
    <property type="match status" value="1"/>
</dbReference>
<dbReference type="Proteomes" id="UP000046395">
    <property type="component" value="Unassembled WGS sequence"/>
</dbReference>
<comment type="subunit">
    <text evidence="4">AMPK is a heterotrimer of an alpha catalytic subunit (PRKAA1 or PRKAA2), a beta (PRKAB1 or PRKAB2) and a gamma non-catalytic subunits (PRKAG1, PRKAG2 or PRKAG3). Interacts with FNIP1 and FNIP2.</text>
</comment>
<protein>
    <submittedName>
        <fullName evidence="9">CBS domain-containing protein</fullName>
    </submittedName>
</protein>
<dbReference type="PANTHER" id="PTHR13780">
    <property type="entry name" value="AMP-ACTIVATED PROTEIN KINASE, GAMMA REGULATORY SUBUNIT"/>
    <property type="match status" value="1"/>
</dbReference>
<dbReference type="GO" id="GO:0019887">
    <property type="term" value="F:protein kinase regulator activity"/>
    <property type="evidence" value="ECO:0007669"/>
    <property type="project" value="TreeGrafter"/>
</dbReference>
<feature type="region of interest" description="Disordered" evidence="6">
    <location>
        <begin position="100"/>
        <end position="128"/>
    </location>
</feature>
<reference evidence="9" key="1">
    <citation type="submission" date="2019-12" db="UniProtKB">
        <authorList>
            <consortium name="WormBaseParasite"/>
        </authorList>
    </citation>
    <scope>IDENTIFICATION</scope>
</reference>
<dbReference type="STRING" id="70415.A0A5S6Q7G4"/>
<keyword evidence="2" id="KW-0677">Repeat</keyword>
<evidence type="ECO:0000256" key="6">
    <source>
        <dbReference type="SAM" id="MobiDB-lite"/>
    </source>
</evidence>
<evidence type="ECO:0000256" key="4">
    <source>
        <dbReference type="ARBA" id="ARBA00025878"/>
    </source>
</evidence>
<accession>A0A5S6Q7G4</accession>
<dbReference type="SMART" id="SM00116">
    <property type="entry name" value="CBS"/>
    <property type="match status" value="4"/>
</dbReference>
<dbReference type="SUPFAM" id="SSF54631">
    <property type="entry name" value="CBS-domain pair"/>
    <property type="match status" value="2"/>
</dbReference>